<accession>A0A5Q0L7H7</accession>
<dbReference type="InterPro" id="IPR029057">
    <property type="entry name" value="PRTase-like"/>
</dbReference>
<keyword evidence="3" id="KW-1185">Reference proteome</keyword>
<evidence type="ECO:0000256" key="1">
    <source>
        <dbReference type="SAM" id="MobiDB-lite"/>
    </source>
</evidence>
<proteinExistence type="predicted"/>
<sequence>MAGLHFAPRLTPSGWEKVMQPRRAPFAADGRWTHRILEQGLHLNFARVEFADMAALARALLLIDAAVRDSVPVRVTLPTADLPGPGGGDPLDTGGTEGEAGEERDRAAAQRLLTRQARARGDARAFMGQVGFLDALRPGRWPEGAVEVDDAAAVDHLPPADDATPGGGKSTARDESPYVRRRILPFQWLSPLDGDELRVSQDFLGIVARLRDLGLSEPDADALSQTVLLELLENVAEHGAAGVVGEPPRCLVGAVLLDSMTYGRRHADMPPASAELAELATTTRSQVLRLLVGDSGGGLVTRLDPVQAWHAVASGARPGSGHRPTEAEDTVFSAFGHHTPVPDGTRADANAPRPGQSGLWRVAHLVRSYGGSIVVRTADTMTGWVYTESGGQTVMAEDSLGHAPGTLHEVQVLTDPRTHRTPVSWIDRSQAAIGHQLRWIRCEFDPANGLDEAGRAALVDAARETARDPALGGVVVSVPLRDTGYLSPSGLQDALSAALGVADGLADLTAVAVLFPDADPRIVDLSVSGLHAERHPGASAPPSPTLVHGCYGPPIWYGGSTAVRAVLTELSRVGGVVSAETAMRCWRQAGGEPGDGLWRALDEYPRLFEVSGGRVSLALTPLGVLRTLEREAHRELAEVVEHRGEAAGVANGLFRTPGLRITRRWVDSALLLDATVGTATAAYVLARKVEAVLNERGHGEVPTMVAHVSAAPRPLAARLSECLALGGRHHAMPGELDLEGLHPSEPVQAGERVVLITDLLSTENTTRRAAAAIVGAGAEPALIACVVDARPERRDIQLLNRSIPVVSLTDVAIDIYAADGRTPPTGDAVGVDVVDIDPILRHPVVPSPPEPPRISELDFLRLCTGAPDTLSLGHLAGPRSHSSAMLHLDRALRHPETGARITEAVLDVLSESLASAAEPTGPGAPAPDGARTLQLWYAGTPDAVYDSRLPEALHARLGELGHAVGPLVPVPRGVARNQWIFPTAVRYDARGQTVVVLDGRATTGTTLQQMIRLAVASGAVSVVAVVLLDRLDHQEAAALRMLRAVAPPGGGAPVPAVVRFVSASSIPGESPHDCAICTTRLRVQDDSAAPNRLRRHADQLRELLRPQRREEVFSSAAADLFAVPIRSDDVIDYIRWRALLRESLRDTGSRQRVVDALRALLDGPPHAEFTRSNLIRLLAAEQQWLKLPPLRFTVARDLLAEICVAGVGKSPNASPWLRVQALMVLAATTPQQLTEMLPRLLTLVLDEPVLVDQMLLECHQLLRRPPYDSPIDVVRLRKSLLRCRKSLEERREARVPGLADEYLHVVQQLITVADHKVGPKPDDPQKAWEQLREDLGHAVMRHRLDSGLLRVRDYVEDLEDAAPSQGAALDARSDWETCKRHLAERALVCLPALRHILAGEYVDDRLGRRDHERLMRLVPNGITALSEVTERLDRLLRAPRQVDDPDWQTLRYELLDRLDWWYRMFLATHLPETGKRAHLVDLVSSAPARLGPRLEALLAAQDTVVEVVAGAAAGEAEVFCPAPLLTEAVEHVLDNTRRHRVPDAECRIHVAYATSGPGTVQVSFRNTGTRPRRAAGQGLRALDAKLRPFGASLTGHALDEEDGEKGWTFETLLALPLWEGA</sequence>
<gene>
    <name evidence="2" type="ORF">GFH48_03885</name>
</gene>
<feature type="region of interest" description="Disordered" evidence="1">
    <location>
        <begin position="156"/>
        <end position="176"/>
    </location>
</feature>
<dbReference type="RefSeq" id="WP_153286886.1">
    <property type="nucleotide sequence ID" value="NZ_CP045643.1"/>
</dbReference>
<protein>
    <submittedName>
        <fullName evidence="2">Uncharacterized protein</fullName>
    </submittedName>
</protein>
<organism evidence="2 3">
    <name type="scientific">Streptomyces fagopyri</name>
    <dbReference type="NCBI Taxonomy" id="2662397"/>
    <lineage>
        <taxon>Bacteria</taxon>
        <taxon>Bacillati</taxon>
        <taxon>Actinomycetota</taxon>
        <taxon>Actinomycetes</taxon>
        <taxon>Kitasatosporales</taxon>
        <taxon>Streptomycetaceae</taxon>
        <taxon>Streptomyces</taxon>
    </lineage>
</organism>
<dbReference type="EMBL" id="CP045643">
    <property type="protein sequence ID" value="QFZ72517.1"/>
    <property type="molecule type" value="Genomic_DNA"/>
</dbReference>
<evidence type="ECO:0000313" key="3">
    <source>
        <dbReference type="Proteomes" id="UP000326179"/>
    </source>
</evidence>
<evidence type="ECO:0000313" key="2">
    <source>
        <dbReference type="EMBL" id="QFZ72517.1"/>
    </source>
</evidence>
<reference evidence="2 3" key="1">
    <citation type="submission" date="2019-10" db="EMBL/GenBank/DDBJ databases">
        <title>A novel species.</title>
        <authorList>
            <person name="Gao J."/>
        </authorList>
    </citation>
    <scope>NUCLEOTIDE SEQUENCE [LARGE SCALE GENOMIC DNA]</scope>
    <source>
        <strain evidence="2 3">QMT-28</strain>
    </source>
</reference>
<dbReference type="Proteomes" id="UP000326179">
    <property type="component" value="Chromosome"/>
</dbReference>
<name>A0A5Q0L7H7_9ACTN</name>
<dbReference type="Gene3D" id="3.40.50.2020">
    <property type="match status" value="2"/>
</dbReference>
<dbReference type="KEGG" id="sfy:GFH48_03885"/>
<dbReference type="SUPFAM" id="SSF53271">
    <property type="entry name" value="PRTase-like"/>
    <property type="match status" value="2"/>
</dbReference>
<feature type="region of interest" description="Disordered" evidence="1">
    <location>
        <begin position="78"/>
        <end position="105"/>
    </location>
</feature>